<sequence>MNTPDLATLQARGTRKWTTYPSDVLPAWIAESDFATCPEVKAAVEERVQAESFGYTPASSDLPEALADFSQHRYGWRPDPGSIVEVPDVVRGLTLAVQFFTRPDSPVVVPVPAYPPFLNIPAAAGREKITVSAQYNPEQGGMDLGEIEQAFAQGAGSILLCSPHNPLGYTLSEEFLRGLMELAQRYSARVLVDEIHAPLVLDGSHIAAAGLSPEAAEVCITVTATSKAWNIAGLKCAQMIFSNPADVRTWRGLNPVVKDGVGTLGIFAAIACYRQGEEFLDRQVDYLRANRDWLVKELPARVPGLRVSNPQATYLMWLDFRETALAEDPAGLLLQHGKVALNDGRHFGPGGQGHARLNFATSRENLEEIVHRIVSGTQQHR</sequence>
<evidence type="ECO:0000256" key="1">
    <source>
        <dbReference type="ARBA" id="ARBA00001933"/>
    </source>
</evidence>
<reference evidence="7 8" key="1">
    <citation type="submission" date="2015-10" db="EMBL/GenBank/DDBJ databases">
        <title>Corynebacteirum lowii and Corynebacterium oculi species nova, derived from human clinical disease and and emended description of Corynebacterium mastiditis.</title>
        <authorList>
            <person name="Bernard K."/>
            <person name="Pacheco A.L."/>
            <person name="Mcdougall C."/>
            <person name="Burtx T."/>
            <person name="Weibe D."/>
            <person name="Tyler S."/>
            <person name="Olson A.B."/>
            <person name="Cnockaert M."/>
            <person name="Eguchi H."/>
            <person name="Kuwahara T."/>
            <person name="Nakayama-Imaohji H."/>
            <person name="Boudewijins M."/>
            <person name="Van Hoecke F."/>
            <person name="Bernier A.-M."/>
            <person name="Vandamme P."/>
        </authorList>
    </citation>
    <scope>NUCLEOTIDE SEQUENCE [LARGE SCALE GENOMIC DNA]</scope>
    <source>
        <strain evidence="7 8">NML 130206</strain>
    </source>
</reference>
<dbReference type="GO" id="GO:0047804">
    <property type="term" value="F:cysteine-S-conjugate beta-lyase activity"/>
    <property type="evidence" value="ECO:0007669"/>
    <property type="project" value="UniProtKB-EC"/>
</dbReference>
<dbReference type="InterPro" id="IPR015424">
    <property type="entry name" value="PyrdxlP-dep_Trfase"/>
</dbReference>
<dbReference type="InterPro" id="IPR015422">
    <property type="entry name" value="PyrdxlP-dep_Trfase_small"/>
</dbReference>
<protein>
    <recommendedName>
        <fullName evidence="2">cysteine-S-conjugate beta-lyase</fullName>
        <ecNumber evidence="2">4.4.1.13</ecNumber>
    </recommendedName>
</protein>
<evidence type="ECO:0000259" key="6">
    <source>
        <dbReference type="Pfam" id="PF00155"/>
    </source>
</evidence>
<accession>A0A0Q1E2R6</accession>
<evidence type="ECO:0000256" key="3">
    <source>
        <dbReference type="ARBA" id="ARBA00022898"/>
    </source>
</evidence>
<comment type="caution">
    <text evidence="7">The sequence shown here is derived from an EMBL/GenBank/DDBJ whole genome shotgun (WGS) entry which is preliminary data.</text>
</comment>
<dbReference type="Gene3D" id="3.90.1150.10">
    <property type="entry name" value="Aspartate Aminotransferase, domain 1"/>
    <property type="match status" value="1"/>
</dbReference>
<dbReference type="Proteomes" id="UP000050488">
    <property type="component" value="Unassembled WGS sequence"/>
</dbReference>
<evidence type="ECO:0000256" key="2">
    <source>
        <dbReference type="ARBA" id="ARBA00012224"/>
    </source>
</evidence>
<dbReference type="AlphaFoldDB" id="A0A0Q1E2R6"/>
<keyword evidence="8" id="KW-1185">Reference proteome</keyword>
<dbReference type="EMBL" id="LKEV01000002">
    <property type="protein sequence ID" value="KQB86891.1"/>
    <property type="molecule type" value="Genomic_DNA"/>
</dbReference>
<dbReference type="InterPro" id="IPR015421">
    <property type="entry name" value="PyrdxlP-dep_Trfase_major"/>
</dbReference>
<dbReference type="InterPro" id="IPR004839">
    <property type="entry name" value="Aminotransferase_I/II_large"/>
</dbReference>
<dbReference type="EC" id="4.4.1.13" evidence="2"/>
<dbReference type="GO" id="GO:0030170">
    <property type="term" value="F:pyridoxal phosphate binding"/>
    <property type="evidence" value="ECO:0007669"/>
    <property type="project" value="InterPro"/>
</dbReference>
<evidence type="ECO:0000313" key="7">
    <source>
        <dbReference type="EMBL" id="KQB86891.1"/>
    </source>
</evidence>
<dbReference type="InterPro" id="IPR051798">
    <property type="entry name" value="Class-II_PLP-Dep_Aminotrans"/>
</dbReference>
<dbReference type="SUPFAM" id="SSF53383">
    <property type="entry name" value="PLP-dependent transferases"/>
    <property type="match status" value="1"/>
</dbReference>
<gene>
    <name evidence="7" type="primary">patB</name>
    <name evidence="7" type="ORF">Clow_01102</name>
</gene>
<proteinExistence type="inferred from homology"/>
<dbReference type="CDD" id="cd00609">
    <property type="entry name" value="AAT_like"/>
    <property type="match status" value="1"/>
</dbReference>
<evidence type="ECO:0000256" key="4">
    <source>
        <dbReference type="ARBA" id="ARBA00023239"/>
    </source>
</evidence>
<dbReference type="RefSeq" id="WP_055177350.1">
    <property type="nucleotide sequence ID" value="NZ_JAUSQY010000001.1"/>
</dbReference>
<evidence type="ECO:0000256" key="5">
    <source>
        <dbReference type="ARBA" id="ARBA00037974"/>
    </source>
</evidence>
<keyword evidence="4 7" id="KW-0456">Lyase</keyword>
<feature type="domain" description="Aminotransferase class I/classII large" evidence="6">
    <location>
        <begin position="33"/>
        <end position="373"/>
    </location>
</feature>
<comment type="similarity">
    <text evidence="5">Belongs to the class-II pyridoxal-phosphate-dependent aminotransferase family. MalY/PatB cystathionine beta-lyase subfamily.</text>
</comment>
<comment type="cofactor">
    <cofactor evidence="1">
        <name>pyridoxal 5'-phosphate</name>
        <dbReference type="ChEBI" id="CHEBI:597326"/>
    </cofactor>
</comment>
<organism evidence="7 8">
    <name type="scientific">Corynebacterium lowii</name>
    <dbReference type="NCBI Taxonomy" id="1544413"/>
    <lineage>
        <taxon>Bacteria</taxon>
        <taxon>Bacillati</taxon>
        <taxon>Actinomycetota</taxon>
        <taxon>Actinomycetes</taxon>
        <taxon>Mycobacteriales</taxon>
        <taxon>Corynebacteriaceae</taxon>
        <taxon>Corynebacterium</taxon>
    </lineage>
</organism>
<evidence type="ECO:0000313" key="8">
    <source>
        <dbReference type="Proteomes" id="UP000050488"/>
    </source>
</evidence>
<dbReference type="STRING" id="1544413.Clow_01102"/>
<dbReference type="Gene3D" id="3.40.640.10">
    <property type="entry name" value="Type I PLP-dependent aspartate aminotransferase-like (Major domain)"/>
    <property type="match status" value="1"/>
</dbReference>
<keyword evidence="3" id="KW-0663">Pyridoxal phosphate</keyword>
<dbReference type="PANTHER" id="PTHR43525">
    <property type="entry name" value="PROTEIN MALY"/>
    <property type="match status" value="1"/>
</dbReference>
<dbReference type="PATRIC" id="fig|1544413.3.peg.1107"/>
<name>A0A0Q1E2R6_9CORY</name>
<dbReference type="Pfam" id="PF00155">
    <property type="entry name" value="Aminotran_1_2"/>
    <property type="match status" value="1"/>
</dbReference>
<dbReference type="OrthoDB" id="3224382at2"/>
<dbReference type="PANTHER" id="PTHR43525:SF2">
    <property type="entry name" value="CYSTATHIONINE BETA-LYASE-RELATED"/>
    <property type="match status" value="1"/>
</dbReference>